<accession>A8I3S6</accession>
<protein>
    <recommendedName>
        <fullName evidence="1">BioF2-like acetyltransferase domain-containing protein</fullName>
    </recommendedName>
</protein>
<evidence type="ECO:0000313" key="2">
    <source>
        <dbReference type="EMBL" id="BAF87647.1"/>
    </source>
</evidence>
<gene>
    <name evidence="2" type="ordered locus">AZC_1649</name>
</gene>
<dbReference type="Gene3D" id="3.40.630.30">
    <property type="match status" value="1"/>
</dbReference>
<sequence>MLAGGWAGATASERPTVAQILPAMLDIPRREWGLARFGDAEGWDYLRACEMAPPRAFRLGAAQVTDELGFAAGAPLFQLSYRLDTPLQGGTLGRWCDRLARLAPRLLEWRLLAVGSPFTEVCPLGVHPRLPADAADAAVGRLVAGVEAEARLRGASMIAFKDLSGRDMERFGPVLRAAGYTAIESLPLAVLDLDDTRNEDEYLARLSAATRKDIRRKLKKAGRVEVEWRSSIEGLEGEVAALYEATRAQSNVHYGDFEELPEGYFERISRNMGGRVAFACYRIDGTLAAFNMLFIESDRVIDKFLGMRYPLAREHDLYAVSWMENVRFCQRIGRRYLQTGQTAYASKLRYGSGLSPLTLMVKHRNPLLNALVRLGARWLSFPRWDPDLKAHAERQAAP</sequence>
<reference evidence="2 3" key="1">
    <citation type="journal article" date="2007" name="Appl. Environ. Microbiol.">
        <title>Rhizobial factors required for stem nodule maturation and maintenance in Sesbania rostrata-Azorhizobium caulinodans ORS571 symbiosis.</title>
        <authorList>
            <person name="Suzuki S."/>
            <person name="Aono T."/>
            <person name="Lee KB."/>
            <person name="Suzuki T."/>
            <person name="Liu CT."/>
            <person name="Miwa H."/>
            <person name="Wakao S."/>
            <person name="Iki T."/>
            <person name="Oyaizu H."/>
        </authorList>
    </citation>
    <scope>NUCLEOTIDE SEQUENCE [LARGE SCALE GENOMIC DNA]</scope>
    <source>
        <strain evidence="3">ATCC 43989 / DSM 5975 / JCM 20966 / LMG 6465 / NBRC 14845 / NCIMB 13405 / ORS 571</strain>
    </source>
</reference>
<dbReference type="eggNOG" id="COG3146">
    <property type="taxonomic scope" value="Bacteria"/>
</dbReference>
<dbReference type="Proteomes" id="UP000000270">
    <property type="component" value="Chromosome"/>
</dbReference>
<reference evidence="2 3" key="6">
    <citation type="journal article" date="2011" name="Appl. Environ. Microbiol.">
        <title>Involvement of the azorhizobial chromosome partition gene (parA) in the onset of bacteroid differentiation during Sesbania rostrata stem nodule development.</title>
        <authorList>
            <person name="Liu CT."/>
            <person name="Lee KB."/>
            <person name="Wang YS."/>
            <person name="Peng MH."/>
            <person name="Lee KT."/>
            <person name="Suzuki S."/>
            <person name="Suzuki T."/>
            <person name="Oyaizu H."/>
        </authorList>
    </citation>
    <scope>NUCLEOTIDE SEQUENCE [LARGE SCALE GENOMIC DNA]</scope>
    <source>
        <strain evidence="3">ATCC 43989 / DSM 5975 / JCM 20966 / LMG 6465 / NBRC 14845 / NCIMB 13405 / ORS 571</strain>
    </source>
</reference>
<evidence type="ECO:0000313" key="3">
    <source>
        <dbReference type="Proteomes" id="UP000000270"/>
    </source>
</evidence>
<name>A8I3S6_AZOC5</name>
<evidence type="ECO:0000259" key="1">
    <source>
        <dbReference type="Pfam" id="PF13480"/>
    </source>
</evidence>
<dbReference type="AlphaFoldDB" id="A8I3S6"/>
<dbReference type="HOGENOM" id="CLU_062615_0_0_5"/>
<dbReference type="STRING" id="438753.AZC_1649"/>
<reference evidence="2 3" key="3">
    <citation type="journal article" date="2008" name="BMC Genomics">
        <title>The genome of the versatile nitrogen fixer Azorhizobium caulinodans ORS571.</title>
        <authorList>
            <person name="Lee KB."/>
            <person name="Backer P.D."/>
            <person name="Aono T."/>
            <person name="Liu CT."/>
            <person name="Suzuki S."/>
            <person name="Suzuki T."/>
            <person name="Kaneko T."/>
            <person name="Yamada M."/>
            <person name="Tabata S."/>
            <person name="Kupfer D.M."/>
            <person name="Najar F.Z."/>
            <person name="Wiley G.B."/>
            <person name="Roe B."/>
            <person name="Binnewies T.T."/>
            <person name="Ussery D.W."/>
            <person name="D'Haeze W."/>
            <person name="Herder J.D."/>
            <person name="Gevers D."/>
            <person name="Vereecke D."/>
            <person name="Holsters M."/>
            <person name="Oyaizu H."/>
        </authorList>
    </citation>
    <scope>NUCLEOTIDE SEQUENCE [LARGE SCALE GENOMIC DNA]</scope>
    <source>
        <strain evidence="3">ATCC 43989 / DSM 5975 / JCM 20966 / LMG 6465 / NBRC 14845 / NCIMB 13405 / ORS 571</strain>
    </source>
</reference>
<reference evidence="2 3" key="4">
    <citation type="journal article" date="2009" name="Appl. Environ. Microbiol.">
        <title>Comparative genome-wide transcriptional profiling of Azorhizobium caulinodans ORS571 grown under free-living and symbiotic conditions.</title>
        <authorList>
            <person name="Tsukada S."/>
            <person name="Aono T."/>
            <person name="Akiba N."/>
            <person name="Lee KB."/>
            <person name="Liu CT."/>
            <person name="Toyazaki H."/>
            <person name="Oyaizu H."/>
        </authorList>
    </citation>
    <scope>NUCLEOTIDE SEQUENCE [LARGE SCALE GENOMIC DNA]</scope>
    <source>
        <strain evidence="3">ATCC 43989 / DSM 5975 / JCM 20966 / LMG 6465 / NBRC 14845 / NCIMB 13405 / ORS 571</strain>
    </source>
</reference>
<keyword evidence="3" id="KW-1185">Reference proteome</keyword>
<feature type="domain" description="BioF2-like acetyltransferase" evidence="1">
    <location>
        <begin position="209"/>
        <end position="341"/>
    </location>
</feature>
<reference evidence="2 3" key="5">
    <citation type="journal article" date="2010" name="Appl. Environ. Microbiol.">
        <title>phrR-like gene praR of Azorhizobium caulinodans ORS571 is essential for symbiosis with Sesbania rostrata and is involved in expression of reb genes.</title>
        <authorList>
            <person name="Akiba N."/>
            <person name="Aono T."/>
            <person name="Toyazaki H."/>
            <person name="Sato S."/>
            <person name="Oyaizu H."/>
        </authorList>
    </citation>
    <scope>NUCLEOTIDE SEQUENCE [LARGE SCALE GENOMIC DNA]</scope>
    <source>
        <strain evidence="3">ATCC 43989 / DSM 5975 / JCM 20966 / LMG 6465 / NBRC 14845 / NCIMB 13405 / ORS 571</strain>
    </source>
</reference>
<organism evidence="2 3">
    <name type="scientific">Azorhizobium caulinodans (strain ATCC 43989 / DSM 5975 / JCM 20966 / LMG 6465 / NBRC 14845 / NCIMB 13405 / ORS 571)</name>
    <dbReference type="NCBI Taxonomy" id="438753"/>
    <lineage>
        <taxon>Bacteria</taxon>
        <taxon>Pseudomonadati</taxon>
        <taxon>Pseudomonadota</taxon>
        <taxon>Alphaproteobacteria</taxon>
        <taxon>Hyphomicrobiales</taxon>
        <taxon>Xanthobacteraceae</taxon>
        <taxon>Azorhizobium</taxon>
    </lineage>
</organism>
<dbReference type="InterPro" id="IPR038740">
    <property type="entry name" value="BioF2-like_GNAT_dom"/>
</dbReference>
<dbReference type="Pfam" id="PF13480">
    <property type="entry name" value="Acetyltransf_6"/>
    <property type="match status" value="1"/>
</dbReference>
<proteinExistence type="predicted"/>
<dbReference type="InterPro" id="IPR016181">
    <property type="entry name" value="Acyl_CoA_acyltransferase"/>
</dbReference>
<dbReference type="EMBL" id="AP009384">
    <property type="protein sequence ID" value="BAF87647.1"/>
    <property type="molecule type" value="Genomic_DNA"/>
</dbReference>
<dbReference type="KEGG" id="azc:AZC_1649"/>
<reference evidence="3" key="2">
    <citation type="submission" date="2007-04" db="EMBL/GenBank/DDBJ databases">
        <title>Complete genome sequence of the nitrogen-fixing bacterium Azorhizobium caulinodans ORS571.</title>
        <authorList>
            <person name="Lee K.B."/>
            <person name="Backer P.D."/>
            <person name="Aono T."/>
            <person name="Liu C.T."/>
            <person name="Suzuki S."/>
            <person name="Suzuki T."/>
            <person name="Kaneko T."/>
            <person name="Yamada M."/>
            <person name="Tabata S."/>
            <person name="Kupfer D.M."/>
            <person name="Najar F.Z."/>
            <person name="Wiley G.B."/>
            <person name="Roe B."/>
            <person name="Binnewies T."/>
            <person name="Ussery D."/>
            <person name="Vereecke D."/>
            <person name="Gevers D."/>
            <person name="Holsters M."/>
            <person name="Oyaizu H."/>
        </authorList>
    </citation>
    <scope>NUCLEOTIDE SEQUENCE [LARGE SCALE GENOMIC DNA]</scope>
    <source>
        <strain evidence="3">ATCC 43989 / DSM 5975 / JCM 20966 / LMG 6465 / NBRC 14845 / NCIMB 13405 / ORS 571</strain>
    </source>
</reference>
<dbReference type="SUPFAM" id="SSF55729">
    <property type="entry name" value="Acyl-CoA N-acyltransferases (Nat)"/>
    <property type="match status" value="1"/>
</dbReference>